<dbReference type="Pfam" id="PF13360">
    <property type="entry name" value="PQQ_2"/>
    <property type="match status" value="2"/>
</dbReference>
<dbReference type="PANTHER" id="PTHR34512">
    <property type="entry name" value="CELL SURFACE PROTEIN"/>
    <property type="match status" value="1"/>
</dbReference>
<dbReference type="Gene3D" id="2.40.10.480">
    <property type="match status" value="1"/>
</dbReference>
<feature type="region of interest" description="Disordered" evidence="1">
    <location>
        <begin position="24"/>
        <end position="53"/>
    </location>
</feature>
<feature type="domain" description="Pyrrolo-quinoline quinone repeat" evidence="2">
    <location>
        <begin position="91"/>
        <end position="260"/>
    </location>
</feature>
<dbReference type="OrthoDB" id="244732at2"/>
<dbReference type="KEGG" id="rlc:K227x_13570"/>
<dbReference type="AlphaFoldDB" id="A0A517N7L1"/>
<gene>
    <name evidence="3" type="ORF">K227x_13570</name>
</gene>
<reference evidence="3 4" key="1">
    <citation type="submission" date="2019-02" db="EMBL/GenBank/DDBJ databases">
        <title>Deep-cultivation of Planctomycetes and their phenomic and genomic characterization uncovers novel biology.</title>
        <authorList>
            <person name="Wiegand S."/>
            <person name="Jogler M."/>
            <person name="Boedeker C."/>
            <person name="Pinto D."/>
            <person name="Vollmers J."/>
            <person name="Rivas-Marin E."/>
            <person name="Kohn T."/>
            <person name="Peeters S.H."/>
            <person name="Heuer A."/>
            <person name="Rast P."/>
            <person name="Oberbeckmann S."/>
            <person name="Bunk B."/>
            <person name="Jeske O."/>
            <person name="Meyerdierks A."/>
            <person name="Storesund J.E."/>
            <person name="Kallscheuer N."/>
            <person name="Luecker S."/>
            <person name="Lage O.M."/>
            <person name="Pohl T."/>
            <person name="Merkel B.J."/>
            <person name="Hornburger P."/>
            <person name="Mueller R.-W."/>
            <person name="Bruemmer F."/>
            <person name="Labrenz M."/>
            <person name="Spormann A.M."/>
            <person name="Op den Camp H."/>
            <person name="Overmann J."/>
            <person name="Amann R."/>
            <person name="Jetten M.S.M."/>
            <person name="Mascher T."/>
            <person name="Medema M.H."/>
            <person name="Devos D.P."/>
            <person name="Kaster A.-K."/>
            <person name="Ovreas L."/>
            <person name="Rohde M."/>
            <person name="Galperin M.Y."/>
            <person name="Jogler C."/>
        </authorList>
    </citation>
    <scope>NUCLEOTIDE SEQUENCE [LARGE SCALE GENOMIC DNA]</scope>
    <source>
        <strain evidence="3 4">K22_7</strain>
    </source>
</reference>
<dbReference type="Proteomes" id="UP000318538">
    <property type="component" value="Chromosome"/>
</dbReference>
<keyword evidence="4" id="KW-1185">Reference proteome</keyword>
<dbReference type="InterPro" id="IPR011047">
    <property type="entry name" value="Quinoprotein_ADH-like_sf"/>
</dbReference>
<dbReference type="EMBL" id="CP036525">
    <property type="protein sequence ID" value="QDT02978.1"/>
    <property type="molecule type" value="Genomic_DNA"/>
</dbReference>
<dbReference type="InterPro" id="IPR015943">
    <property type="entry name" value="WD40/YVTN_repeat-like_dom_sf"/>
</dbReference>
<evidence type="ECO:0000259" key="2">
    <source>
        <dbReference type="Pfam" id="PF13360"/>
    </source>
</evidence>
<accession>A0A517N7L1</accession>
<protein>
    <submittedName>
        <fullName evidence="3">Outer membrane biogenesis protein BamB</fullName>
    </submittedName>
</protein>
<sequence>MFRPITALCIACSLLAVVAKSESPTSAGNWPAWRGPQGDGTVESTDAPTKWSESEHVRWQVAIPGRGHGSPMVFGDRVYVPTAIADPQQQCVLCFDRQTGKPVWTAIVHEGGFANRSKRSANEKASLASSTVTTDGQRLFINFLNDSAVRTTALSMDGDILWQTPVSDYELHQGYGSSPLVHGSLVLVAADNKAGGAVVGLDRETGRIVWKHDRPKKPNYSSPVVVRIGDQDQLIMTGCDLVESLDPATGKVIWSVEGATTECVTSTPSDGRLVFSSGGYPKNHIAAYAADDNGSLVWENAMRSYVPSLLLHDGHLFAVLDEGIAVCLAAADGDVIWRKRLGGTFTSSPVLVGDRIYATDEDGKTHIYLASADGFQRIAENEIGTSVFATPAISGDLIFLRFAKYVDDQRQEFLACIEN</sequence>
<evidence type="ECO:0000313" key="3">
    <source>
        <dbReference type="EMBL" id="QDT02978.1"/>
    </source>
</evidence>
<dbReference type="Gene3D" id="2.130.10.10">
    <property type="entry name" value="YVTN repeat-like/Quinoprotein amine dehydrogenase"/>
    <property type="match status" value="1"/>
</dbReference>
<evidence type="ECO:0000313" key="4">
    <source>
        <dbReference type="Proteomes" id="UP000318538"/>
    </source>
</evidence>
<organism evidence="3 4">
    <name type="scientific">Rubripirellula lacrimiformis</name>
    <dbReference type="NCBI Taxonomy" id="1930273"/>
    <lineage>
        <taxon>Bacteria</taxon>
        <taxon>Pseudomonadati</taxon>
        <taxon>Planctomycetota</taxon>
        <taxon>Planctomycetia</taxon>
        <taxon>Pirellulales</taxon>
        <taxon>Pirellulaceae</taxon>
        <taxon>Rubripirellula</taxon>
    </lineage>
</organism>
<dbReference type="InterPro" id="IPR018391">
    <property type="entry name" value="PQQ_b-propeller_rpt"/>
</dbReference>
<proteinExistence type="predicted"/>
<dbReference type="PANTHER" id="PTHR34512:SF30">
    <property type="entry name" value="OUTER MEMBRANE PROTEIN ASSEMBLY FACTOR BAMB"/>
    <property type="match status" value="1"/>
</dbReference>
<evidence type="ECO:0000256" key="1">
    <source>
        <dbReference type="SAM" id="MobiDB-lite"/>
    </source>
</evidence>
<dbReference type="SMART" id="SM00564">
    <property type="entry name" value="PQQ"/>
    <property type="match status" value="3"/>
</dbReference>
<dbReference type="SUPFAM" id="SSF50998">
    <property type="entry name" value="Quinoprotein alcohol dehydrogenase-like"/>
    <property type="match status" value="1"/>
</dbReference>
<feature type="domain" description="Pyrrolo-quinoline quinone repeat" evidence="2">
    <location>
        <begin position="283"/>
        <end position="402"/>
    </location>
</feature>
<name>A0A517N7L1_9BACT</name>
<dbReference type="RefSeq" id="WP_145168760.1">
    <property type="nucleotide sequence ID" value="NZ_CP036525.1"/>
</dbReference>
<dbReference type="InterPro" id="IPR002372">
    <property type="entry name" value="PQQ_rpt_dom"/>
</dbReference>